<dbReference type="Gene3D" id="3.40.50.80">
    <property type="entry name" value="Nucleotide-binding domain of ferredoxin-NADP reductase (FNR) module"/>
    <property type="match status" value="1"/>
</dbReference>
<proteinExistence type="predicted"/>
<keyword evidence="3" id="KW-1185">Reference proteome</keyword>
<dbReference type="Gene3D" id="2.40.30.10">
    <property type="entry name" value="Translation factors"/>
    <property type="match status" value="1"/>
</dbReference>
<dbReference type="InterPro" id="IPR017938">
    <property type="entry name" value="Riboflavin_synthase-like_b-brl"/>
</dbReference>
<feature type="domain" description="FAD-binding FR-type" evidence="1">
    <location>
        <begin position="12"/>
        <end position="134"/>
    </location>
</feature>
<evidence type="ECO:0000313" key="2">
    <source>
        <dbReference type="EMBL" id="MTH67888.1"/>
    </source>
</evidence>
<dbReference type="Proteomes" id="UP000433071">
    <property type="component" value="Unassembled WGS sequence"/>
</dbReference>
<name>A0A6I3M545_9MICO</name>
<reference evidence="2 3" key="1">
    <citation type="submission" date="2019-11" db="EMBL/GenBank/DDBJ databases">
        <title>Agromyces kandeliae sp. nov., isolated from mangrove soil.</title>
        <authorList>
            <person name="Wang R."/>
        </authorList>
    </citation>
    <scope>NUCLEOTIDE SEQUENCE [LARGE SCALE GENOMIC DNA]</scope>
    <source>
        <strain evidence="2 3">JCM 11433</strain>
    </source>
</reference>
<evidence type="ECO:0000313" key="3">
    <source>
        <dbReference type="Proteomes" id="UP000433071"/>
    </source>
</evidence>
<dbReference type="GO" id="GO:0016491">
    <property type="term" value="F:oxidoreductase activity"/>
    <property type="evidence" value="ECO:0007669"/>
    <property type="project" value="InterPro"/>
</dbReference>
<dbReference type="PROSITE" id="PS51384">
    <property type="entry name" value="FAD_FR"/>
    <property type="match status" value="1"/>
</dbReference>
<dbReference type="EMBL" id="WMLB01000017">
    <property type="protein sequence ID" value="MTH67888.1"/>
    <property type="molecule type" value="Genomic_DNA"/>
</dbReference>
<accession>A0A6I3M545</accession>
<dbReference type="InterPro" id="IPR013113">
    <property type="entry name" value="SIP_FAD-bd"/>
</dbReference>
<dbReference type="SUPFAM" id="SSF63380">
    <property type="entry name" value="Riboflavin synthase domain-like"/>
    <property type="match status" value="1"/>
</dbReference>
<dbReference type="AlphaFoldDB" id="A0A6I3M545"/>
<dbReference type="Pfam" id="PF04954">
    <property type="entry name" value="SIP"/>
    <property type="match status" value="1"/>
</dbReference>
<dbReference type="RefSeq" id="WP_155050972.1">
    <property type="nucleotide sequence ID" value="NZ_BAAAIB010000001.1"/>
</dbReference>
<dbReference type="InterPro" id="IPR039261">
    <property type="entry name" value="FNR_nucleotide-bd"/>
</dbReference>
<protein>
    <submittedName>
        <fullName evidence="2">Siderophore-interacting protein</fullName>
    </submittedName>
</protein>
<comment type="caution">
    <text evidence="2">The sequence shown here is derived from an EMBL/GenBank/DDBJ whole genome shotgun (WGS) entry which is preliminary data.</text>
</comment>
<dbReference type="InterPro" id="IPR017927">
    <property type="entry name" value="FAD-bd_FR_type"/>
</dbReference>
<evidence type="ECO:0000259" key="1">
    <source>
        <dbReference type="PROSITE" id="PS51384"/>
    </source>
</evidence>
<dbReference type="Pfam" id="PF08021">
    <property type="entry name" value="FAD_binding_9"/>
    <property type="match status" value="1"/>
</dbReference>
<gene>
    <name evidence="2" type="ORF">GJ743_05815</name>
</gene>
<dbReference type="OrthoDB" id="9814826at2"/>
<dbReference type="PANTHER" id="PTHR30157:SF0">
    <property type="entry name" value="NADPH-DEPENDENT FERRIC-CHELATE REDUCTASE"/>
    <property type="match status" value="1"/>
</dbReference>
<dbReference type="PANTHER" id="PTHR30157">
    <property type="entry name" value="FERRIC REDUCTASE, NADPH-DEPENDENT"/>
    <property type="match status" value="1"/>
</dbReference>
<organism evidence="2 3">
    <name type="scientific">Agromyces bracchium</name>
    <dbReference type="NCBI Taxonomy" id="88376"/>
    <lineage>
        <taxon>Bacteria</taxon>
        <taxon>Bacillati</taxon>
        <taxon>Actinomycetota</taxon>
        <taxon>Actinomycetes</taxon>
        <taxon>Micrococcales</taxon>
        <taxon>Microbacteriaceae</taxon>
        <taxon>Agromyces</taxon>
    </lineage>
</organism>
<dbReference type="InterPro" id="IPR039374">
    <property type="entry name" value="SIP_fam"/>
</dbReference>
<dbReference type="InterPro" id="IPR007037">
    <property type="entry name" value="SIP_rossman_dom"/>
</dbReference>
<sequence>MPFTLARRPNELVFRPVRLASRTALAPDYVRLRFEGEALRGFDSPGADDHIRVFFPPYSAGAGDSATPADLAPEALRAFPNREYTPLNWDTGAGALELEFVVHGDAGVAGPWAASAPVGSIVGVGGPRGSLVLEGEPDAWFLAGDETAIPAIRRWLRRMPAGARGHVLVEVRGPADELDLDAPAGVEVRWVHRGDAPAASALAAELDALASGDRPEGDVFAFIAAEQAIVRPGRALLSRWGIDADRAVVKGYWKRGESEYHAPH</sequence>
<dbReference type="CDD" id="cd06193">
    <property type="entry name" value="siderophore_interacting"/>
    <property type="match status" value="1"/>
</dbReference>